<organism evidence="2 3">
    <name type="scientific">Desulfoprunum benzoelyticum</name>
    <dbReference type="NCBI Taxonomy" id="1506996"/>
    <lineage>
        <taxon>Bacteria</taxon>
        <taxon>Pseudomonadati</taxon>
        <taxon>Thermodesulfobacteriota</taxon>
        <taxon>Desulfobulbia</taxon>
        <taxon>Desulfobulbales</taxon>
        <taxon>Desulfobulbaceae</taxon>
        <taxon>Desulfoprunum</taxon>
    </lineage>
</organism>
<dbReference type="RefSeq" id="WP_183349084.1">
    <property type="nucleotide sequence ID" value="NZ_JACHEO010000004.1"/>
</dbReference>
<evidence type="ECO:0000313" key="3">
    <source>
        <dbReference type="Proteomes" id="UP000539642"/>
    </source>
</evidence>
<dbReference type="EMBL" id="JACHEO010000004">
    <property type="protein sequence ID" value="MBB5347367.1"/>
    <property type="molecule type" value="Genomic_DNA"/>
</dbReference>
<dbReference type="SUPFAM" id="SSF53335">
    <property type="entry name" value="S-adenosyl-L-methionine-dependent methyltransferases"/>
    <property type="match status" value="1"/>
</dbReference>
<keyword evidence="2" id="KW-0413">Isomerase</keyword>
<dbReference type="InterPro" id="IPR013216">
    <property type="entry name" value="Methyltransf_11"/>
</dbReference>
<dbReference type="Pfam" id="PF08241">
    <property type="entry name" value="Methyltransf_11"/>
    <property type="match status" value="1"/>
</dbReference>
<dbReference type="GO" id="GO:0008757">
    <property type="term" value="F:S-adenosylmethionine-dependent methyltransferase activity"/>
    <property type="evidence" value="ECO:0007669"/>
    <property type="project" value="InterPro"/>
</dbReference>
<evidence type="ECO:0000259" key="1">
    <source>
        <dbReference type="Pfam" id="PF08241"/>
    </source>
</evidence>
<protein>
    <submittedName>
        <fullName evidence="2">FKBP-type peptidyl-prolyl cis-trans isomerase 2</fullName>
    </submittedName>
</protein>
<dbReference type="AlphaFoldDB" id="A0A840UM47"/>
<proteinExistence type="predicted"/>
<dbReference type="Gene3D" id="3.10.50.40">
    <property type="match status" value="1"/>
</dbReference>
<dbReference type="GO" id="GO:0003755">
    <property type="term" value="F:peptidyl-prolyl cis-trans isomerase activity"/>
    <property type="evidence" value="ECO:0007669"/>
    <property type="project" value="InterPro"/>
</dbReference>
<comment type="caution">
    <text evidence="2">The sequence shown here is derived from an EMBL/GenBank/DDBJ whole genome shotgun (WGS) entry which is preliminary data.</text>
</comment>
<accession>A0A840UM47</accession>
<name>A0A840UM47_9BACT</name>
<dbReference type="InterPro" id="IPR029063">
    <property type="entry name" value="SAM-dependent_MTases_sf"/>
</dbReference>
<sequence>MQRIDRNSRAVIEFTITWHDQGIDHQDRTWADPVSFWRDVIDPRLVQNLYGQGVGGQAIVDIPANRFSQPYNRKNLISIRPKQFRSHDRFGNDVVLRRGRFYPQGMLEGVDGVFRVSTAPCRYLGTEGDRLLFDLNHPLAGRDLRLQATVRAIHAVGKERGGRCEDWLERASAGGPGMQAPIGTGVVADLTLEDLQRIDERPDDTFYRQPRLVQHLDSSARREITGNYGRLIPAGARVLDLMGSWDSHLPDDLALGGLTVLGLNDEELRRNRRAGETLAHDLNATPRLPFADAAFDAVICTASIEYLTAPHAVVAEIRRVLRPGGLVAIAFSNRWFPPKAIRIWTELHEFERLGLVTDLLAANGGFSGLSTLSRRGLPRPDDDPHQELMYSDPVFMVWGQAC</sequence>
<dbReference type="PANTHER" id="PTHR43036">
    <property type="entry name" value="OSJNBB0011N17.9 PROTEIN"/>
    <property type="match status" value="1"/>
</dbReference>
<feature type="domain" description="Methyltransferase type 11" evidence="1">
    <location>
        <begin position="268"/>
        <end position="329"/>
    </location>
</feature>
<dbReference type="Gene3D" id="3.40.50.150">
    <property type="entry name" value="Vaccinia Virus protein VP39"/>
    <property type="match status" value="1"/>
</dbReference>
<reference evidence="2 3" key="1">
    <citation type="submission" date="2020-08" db="EMBL/GenBank/DDBJ databases">
        <title>Genomic Encyclopedia of Type Strains, Phase IV (KMG-IV): sequencing the most valuable type-strain genomes for metagenomic binning, comparative biology and taxonomic classification.</title>
        <authorList>
            <person name="Goeker M."/>
        </authorList>
    </citation>
    <scope>NUCLEOTIDE SEQUENCE [LARGE SCALE GENOMIC DNA]</scope>
    <source>
        <strain evidence="2 3">DSM 28570</strain>
    </source>
</reference>
<dbReference type="SUPFAM" id="SSF54534">
    <property type="entry name" value="FKBP-like"/>
    <property type="match status" value="1"/>
</dbReference>
<gene>
    <name evidence="2" type="ORF">HNQ81_001083</name>
</gene>
<dbReference type="CDD" id="cd02440">
    <property type="entry name" value="AdoMet_MTases"/>
    <property type="match status" value="1"/>
</dbReference>
<evidence type="ECO:0000313" key="2">
    <source>
        <dbReference type="EMBL" id="MBB5347367.1"/>
    </source>
</evidence>
<dbReference type="Proteomes" id="UP000539642">
    <property type="component" value="Unassembled WGS sequence"/>
</dbReference>
<keyword evidence="3" id="KW-1185">Reference proteome</keyword>
<dbReference type="PANTHER" id="PTHR43036:SF2">
    <property type="entry name" value="OS04G0481300 PROTEIN"/>
    <property type="match status" value="1"/>
</dbReference>
<dbReference type="InterPro" id="IPR046357">
    <property type="entry name" value="PPIase_dom_sf"/>
</dbReference>